<keyword evidence="2" id="KW-1185">Reference proteome</keyword>
<reference evidence="1" key="1">
    <citation type="submission" date="2023-03" db="EMBL/GenBank/DDBJ databases">
        <title>Massive genome expansion in bonnet fungi (Mycena s.s.) driven by repeated elements and novel gene families across ecological guilds.</title>
        <authorList>
            <consortium name="Lawrence Berkeley National Laboratory"/>
            <person name="Harder C.B."/>
            <person name="Miyauchi S."/>
            <person name="Viragh M."/>
            <person name="Kuo A."/>
            <person name="Thoen E."/>
            <person name="Andreopoulos B."/>
            <person name="Lu D."/>
            <person name="Skrede I."/>
            <person name="Drula E."/>
            <person name="Henrissat B."/>
            <person name="Morin E."/>
            <person name="Kohler A."/>
            <person name="Barry K."/>
            <person name="LaButti K."/>
            <person name="Morin E."/>
            <person name="Salamov A."/>
            <person name="Lipzen A."/>
            <person name="Mereny Z."/>
            <person name="Hegedus B."/>
            <person name="Baldrian P."/>
            <person name="Stursova M."/>
            <person name="Weitz H."/>
            <person name="Taylor A."/>
            <person name="Grigoriev I.V."/>
            <person name="Nagy L.G."/>
            <person name="Martin F."/>
            <person name="Kauserud H."/>
        </authorList>
    </citation>
    <scope>NUCLEOTIDE SEQUENCE</scope>
    <source>
        <strain evidence="1">CBHHK002</strain>
    </source>
</reference>
<gene>
    <name evidence="1" type="ORF">DFH08DRAFT_1084964</name>
</gene>
<proteinExistence type="predicted"/>
<dbReference type="EMBL" id="JARIHO010000042">
    <property type="protein sequence ID" value="KAJ7326420.1"/>
    <property type="molecule type" value="Genomic_DNA"/>
</dbReference>
<protein>
    <submittedName>
        <fullName evidence="1">Uncharacterized protein</fullName>
    </submittedName>
</protein>
<name>A0AAD6ZKP5_9AGAR</name>
<sequence>MRLIKTRSRALVLTPTLLVLFRPIIRAALSAPPSSTLALGICAMFITTSMEISAPCKAYMSMCTNDRLVFYRNDDMNSFRCYAV</sequence>
<dbReference type="AlphaFoldDB" id="A0AAD6ZKP5"/>
<organism evidence="1 2">
    <name type="scientific">Mycena albidolilacea</name>
    <dbReference type="NCBI Taxonomy" id="1033008"/>
    <lineage>
        <taxon>Eukaryota</taxon>
        <taxon>Fungi</taxon>
        <taxon>Dikarya</taxon>
        <taxon>Basidiomycota</taxon>
        <taxon>Agaricomycotina</taxon>
        <taxon>Agaricomycetes</taxon>
        <taxon>Agaricomycetidae</taxon>
        <taxon>Agaricales</taxon>
        <taxon>Marasmiineae</taxon>
        <taxon>Mycenaceae</taxon>
        <taxon>Mycena</taxon>
    </lineage>
</organism>
<evidence type="ECO:0000313" key="1">
    <source>
        <dbReference type="EMBL" id="KAJ7326420.1"/>
    </source>
</evidence>
<evidence type="ECO:0000313" key="2">
    <source>
        <dbReference type="Proteomes" id="UP001218218"/>
    </source>
</evidence>
<comment type="caution">
    <text evidence="1">The sequence shown here is derived from an EMBL/GenBank/DDBJ whole genome shotgun (WGS) entry which is preliminary data.</text>
</comment>
<accession>A0AAD6ZKP5</accession>
<dbReference type="Proteomes" id="UP001218218">
    <property type="component" value="Unassembled WGS sequence"/>
</dbReference>